<dbReference type="GO" id="GO:0048472">
    <property type="term" value="F:threonine-phosphate decarboxylase activity"/>
    <property type="evidence" value="ECO:0007669"/>
    <property type="project" value="UniProtKB-EC"/>
</dbReference>
<dbReference type="Pfam" id="PF00155">
    <property type="entry name" value="Aminotran_1_2"/>
    <property type="match status" value="1"/>
</dbReference>
<evidence type="ECO:0000256" key="3">
    <source>
        <dbReference type="ARBA" id="ARBA00004953"/>
    </source>
</evidence>
<keyword evidence="7" id="KW-0456">Lyase</keyword>
<comment type="pathway">
    <text evidence="3">Cofactor biosynthesis; adenosylcobalamin biosynthesis.</text>
</comment>
<dbReference type="Proteomes" id="UP000093309">
    <property type="component" value="Unassembled WGS sequence"/>
</dbReference>
<dbReference type="InterPro" id="IPR004838">
    <property type="entry name" value="NHTrfase_class1_PyrdxlP-BS"/>
</dbReference>
<evidence type="ECO:0000256" key="4">
    <source>
        <dbReference type="ARBA" id="ARBA00012285"/>
    </source>
</evidence>
<sequence length="370" mass="42008">MLERYGHGGDLWTAAEAFGRPKEQFLDYSSNMNPLGPPEVVKQILIESWRDIVKYPDPAVRELRQKLSQKYEIDPESILVGNGAAELIDLIIRVLKPTTTGLARPSFSEYEEAVHKVEGGLISLPLFPQHQFELQWQDVEASLTALDILFLGHPNNPTGRILSSSIVSHLLGSGRKLVLDEAFMDFVQQEKEHSLLKLASTCQDLIVIRSMTKFYSIPGIRLGFVVAHPDLIAQLRYQQVQWSVNYLAQRIGAAVLEDESFEQSTREWLQIEKPWLMAELSRLGLDVVPSDVNFLLFAFPESSGKTVKQAQQYMGHQGILIRDASLFEGLNERYCRVAIRLREDNERLIQVLSNFMRDVYPIGEEGVLNE</sequence>
<dbReference type="SUPFAM" id="SSF53383">
    <property type="entry name" value="PLP-dependent transferases"/>
    <property type="match status" value="1"/>
</dbReference>
<dbReference type="UniPathway" id="UPA00148"/>
<evidence type="ECO:0000256" key="6">
    <source>
        <dbReference type="ARBA" id="ARBA00022898"/>
    </source>
</evidence>
<name>A0A1C0ZRH4_9BACL</name>
<dbReference type="Gene3D" id="3.90.1150.10">
    <property type="entry name" value="Aspartate Aminotransferase, domain 1"/>
    <property type="match status" value="1"/>
</dbReference>
<keyword evidence="5" id="KW-0169">Cobalamin biosynthesis</keyword>
<dbReference type="RefSeq" id="WP_065859023.1">
    <property type="nucleotide sequence ID" value="NZ_LYPC01000030.1"/>
</dbReference>
<dbReference type="PROSITE" id="PS00105">
    <property type="entry name" value="AA_TRANSFER_CLASS_1"/>
    <property type="match status" value="1"/>
</dbReference>
<evidence type="ECO:0000256" key="2">
    <source>
        <dbReference type="ARBA" id="ARBA00003444"/>
    </source>
</evidence>
<dbReference type="InterPro" id="IPR004839">
    <property type="entry name" value="Aminotransferase_I/II_large"/>
</dbReference>
<protein>
    <recommendedName>
        <fullName evidence="4">threonine-phosphate decarboxylase</fullName>
        <ecNumber evidence="4">4.1.1.81</ecNumber>
    </recommendedName>
    <alternativeName>
        <fullName evidence="8">L-threonine-O-3-phosphate decarboxylase</fullName>
    </alternativeName>
</protein>
<dbReference type="Gene3D" id="3.40.640.10">
    <property type="entry name" value="Type I PLP-dependent aspartate aminotransferase-like (Major domain)"/>
    <property type="match status" value="1"/>
</dbReference>
<dbReference type="InterPro" id="IPR015421">
    <property type="entry name" value="PyrdxlP-dep_Trfase_major"/>
</dbReference>
<dbReference type="PANTHER" id="PTHR42885">
    <property type="entry name" value="HISTIDINOL-PHOSPHATE AMINOTRANSFERASE-RELATED"/>
    <property type="match status" value="1"/>
</dbReference>
<dbReference type="AlphaFoldDB" id="A0A1C0ZRH4"/>
<dbReference type="EC" id="4.1.1.81" evidence="4"/>
<keyword evidence="12" id="KW-1185">Reference proteome</keyword>
<evidence type="ECO:0000259" key="10">
    <source>
        <dbReference type="Pfam" id="PF00155"/>
    </source>
</evidence>
<dbReference type="STRING" id="512399.A8709_22525"/>
<dbReference type="NCBIfam" id="TIGR01140">
    <property type="entry name" value="L_thr_O3P_dcar"/>
    <property type="match status" value="1"/>
</dbReference>
<dbReference type="InterPro" id="IPR015422">
    <property type="entry name" value="PyrdxlP-dep_Trfase_small"/>
</dbReference>
<dbReference type="PANTHER" id="PTHR42885:SF1">
    <property type="entry name" value="THREONINE-PHOSPHATE DECARBOXYLASE"/>
    <property type="match status" value="1"/>
</dbReference>
<dbReference type="CDD" id="cd00609">
    <property type="entry name" value="AAT_like"/>
    <property type="match status" value="1"/>
</dbReference>
<evidence type="ECO:0000256" key="9">
    <source>
        <dbReference type="ARBA" id="ARBA00048531"/>
    </source>
</evidence>
<dbReference type="GO" id="GO:0009236">
    <property type="term" value="P:cobalamin biosynthetic process"/>
    <property type="evidence" value="ECO:0007669"/>
    <property type="project" value="UniProtKB-UniPathway"/>
</dbReference>
<evidence type="ECO:0000256" key="5">
    <source>
        <dbReference type="ARBA" id="ARBA00022573"/>
    </source>
</evidence>
<comment type="function">
    <text evidence="2">Decarboxylates L-threonine-O-3-phosphate to yield (R)-1-amino-2-propanol O-2-phosphate, the precursor for the linkage between the nucleotide loop and the corrin ring in cobalamin.</text>
</comment>
<evidence type="ECO:0000256" key="8">
    <source>
        <dbReference type="ARBA" id="ARBA00029996"/>
    </source>
</evidence>
<dbReference type="EMBL" id="LYPC01000030">
    <property type="protein sequence ID" value="OCT10621.1"/>
    <property type="molecule type" value="Genomic_DNA"/>
</dbReference>
<feature type="domain" description="Aminotransferase class I/classII large" evidence="10">
    <location>
        <begin position="26"/>
        <end position="351"/>
    </location>
</feature>
<dbReference type="GO" id="GO:0030170">
    <property type="term" value="F:pyridoxal phosphate binding"/>
    <property type="evidence" value="ECO:0007669"/>
    <property type="project" value="InterPro"/>
</dbReference>
<evidence type="ECO:0000313" key="12">
    <source>
        <dbReference type="Proteomes" id="UP000093309"/>
    </source>
</evidence>
<dbReference type="OrthoDB" id="9813612at2"/>
<evidence type="ECO:0000313" key="11">
    <source>
        <dbReference type="EMBL" id="OCT10621.1"/>
    </source>
</evidence>
<comment type="catalytic activity">
    <reaction evidence="9">
        <text>O-phospho-L-threonine + H(+) = (R)-1-aminopropan-2-yl phosphate + CO2</text>
        <dbReference type="Rhea" id="RHEA:11492"/>
        <dbReference type="ChEBI" id="CHEBI:15378"/>
        <dbReference type="ChEBI" id="CHEBI:16526"/>
        <dbReference type="ChEBI" id="CHEBI:58563"/>
        <dbReference type="ChEBI" id="CHEBI:58675"/>
        <dbReference type="EC" id="4.1.1.81"/>
    </reaction>
</comment>
<organism evidence="11 12">
    <name type="scientific">Paenibacillus pectinilyticus</name>
    <dbReference type="NCBI Taxonomy" id="512399"/>
    <lineage>
        <taxon>Bacteria</taxon>
        <taxon>Bacillati</taxon>
        <taxon>Bacillota</taxon>
        <taxon>Bacilli</taxon>
        <taxon>Bacillales</taxon>
        <taxon>Paenibacillaceae</taxon>
        <taxon>Paenibacillus</taxon>
    </lineage>
</organism>
<evidence type="ECO:0000256" key="1">
    <source>
        <dbReference type="ARBA" id="ARBA00001933"/>
    </source>
</evidence>
<comment type="cofactor">
    <cofactor evidence="1">
        <name>pyridoxal 5'-phosphate</name>
        <dbReference type="ChEBI" id="CHEBI:597326"/>
    </cofactor>
</comment>
<reference evidence="12" key="1">
    <citation type="submission" date="2016-05" db="EMBL/GenBank/DDBJ databases">
        <title>Paenibacillus oryzae. sp. nov., isolated from the rice root.</title>
        <authorList>
            <person name="Zhang J."/>
            <person name="Zhang X."/>
        </authorList>
    </citation>
    <scope>NUCLEOTIDE SEQUENCE [LARGE SCALE GENOMIC DNA]</scope>
    <source>
        <strain evidence="12">KCTC13222</strain>
    </source>
</reference>
<keyword evidence="6" id="KW-0663">Pyridoxal phosphate</keyword>
<evidence type="ECO:0000256" key="7">
    <source>
        <dbReference type="ARBA" id="ARBA00023239"/>
    </source>
</evidence>
<dbReference type="InterPro" id="IPR015424">
    <property type="entry name" value="PyrdxlP-dep_Trfase"/>
</dbReference>
<gene>
    <name evidence="11" type="ORF">A8709_22525</name>
</gene>
<accession>A0A1C0ZRH4</accession>
<proteinExistence type="predicted"/>
<comment type="caution">
    <text evidence="11">The sequence shown here is derived from an EMBL/GenBank/DDBJ whole genome shotgun (WGS) entry which is preliminary data.</text>
</comment>
<dbReference type="InterPro" id="IPR005860">
    <property type="entry name" value="CobD"/>
</dbReference>